<accession>A0A316DT80</accession>
<feature type="domain" description="Atrophied bacterial Ig" evidence="2">
    <location>
        <begin position="1190"/>
        <end position="1277"/>
    </location>
</feature>
<dbReference type="OrthoDB" id="9802993at2"/>
<dbReference type="EMBL" id="QGGL01000012">
    <property type="protein sequence ID" value="PWK10219.1"/>
    <property type="molecule type" value="Genomic_DNA"/>
</dbReference>
<feature type="signal peptide" evidence="1">
    <location>
        <begin position="1"/>
        <end position="32"/>
    </location>
</feature>
<protein>
    <recommendedName>
        <fullName evidence="2">Atrophied bacterial Ig domain-containing protein</fullName>
    </recommendedName>
</protein>
<evidence type="ECO:0000256" key="1">
    <source>
        <dbReference type="SAM" id="SignalP"/>
    </source>
</evidence>
<feature type="domain" description="Atrophied bacterial Ig" evidence="2">
    <location>
        <begin position="521"/>
        <end position="607"/>
    </location>
</feature>
<reference evidence="3 4" key="1">
    <citation type="submission" date="2018-05" db="EMBL/GenBank/DDBJ databases">
        <title>Genomic Encyclopedia of Type Strains, Phase IV (KMG-IV): sequencing the most valuable type-strain genomes for metagenomic binning, comparative biology and taxonomic classification.</title>
        <authorList>
            <person name="Goeker M."/>
        </authorList>
    </citation>
    <scope>NUCLEOTIDE SEQUENCE [LARGE SCALE GENOMIC DNA]</scope>
    <source>
        <strain evidence="3 4">DSM 18773</strain>
    </source>
</reference>
<feature type="domain" description="Atrophied bacterial Ig" evidence="2">
    <location>
        <begin position="232"/>
        <end position="319"/>
    </location>
</feature>
<feature type="domain" description="Atrophied bacterial Ig" evidence="2">
    <location>
        <begin position="806"/>
        <end position="893"/>
    </location>
</feature>
<feature type="domain" description="Atrophied bacterial Ig" evidence="2">
    <location>
        <begin position="710"/>
        <end position="796"/>
    </location>
</feature>
<evidence type="ECO:0000259" key="2">
    <source>
        <dbReference type="Pfam" id="PF20578"/>
    </source>
</evidence>
<feature type="domain" description="Atrophied bacterial Ig" evidence="2">
    <location>
        <begin position="1382"/>
        <end position="1468"/>
    </location>
</feature>
<sequence>MGKKRHRKGLAQVLSATLAVTTTVGMVPVVSAETTTPSNSPETSATLAPNVEAQSVQAASTPELDAVNAAATAADLRAALENVSLGLDLTLYSGLADSYKTQVASSVLSARPGGGYATAGDVQAALDTAVTKAHAVLNDLAALTIGYAGSDSLTSVTTNVSLPVTGPNGSTVSWSSDQPGILDAMGNVNRPAYLTGDVTVQLTATVTDSPVTSSKTFLVKVIKQAETDAEAVSNAKSNLSLGFAAGDSASGIISNLTLPGTGLDSTTVSWSSSNPAVLAADGTVARPAYLSGNQTVTLTATITKNGATETKQFVVVVTKMPETDAEAVTNAKQLLEITYAGGESATGVTSNLMLATSGADGTTVSWTSSDLAIVAADGTVNRPAFSDGDKPIHLTATITKNGSTDTKVFVIDVLKAPQTAAEAVNNAKTALDIGYQGADSQTAVTQNLTLSTTGADGTAVSWSSSNPGLVASNGAVNRPAFASGDAIVTLTATISKGGSSTTKSFLVQVLKQTATDADTATADANALSLTYSPGDSAATVRNGLILPTTGPNGSTVTWSSDTPATVANNGNVTRPGDSMSDVFVTLTATVTYNAGSATKTFVVKVLHEQDTEAVANAKAALQVGYAGGDNSSSVTANLTLPTSGVDGTTISWASTDLSVNATTGVVIRPPYLAGDQPVTLTATITRGVAIDTQTYNLVVTKLPETDAEAVSVAKAALTVGYGGVDTNASVTQNLTLATTGADGTTVSWSSTDTAYVATDGTVTRPTYVQGPQSITLTATITRGGATDTQTFNLTLPALAQTDAEAVASAKAALAIGYAGADTSASVTSSLTLDTTGTDGTTITWSSNNLAVVAVDGTVTPPAYLTGDQTVTLTATIVKNGASDTKTFTVTVMKSAETDAEAVSVAKAALDVTYGGGDSATGVTQNVTLSPTGADGTTVTWASDMPGVIATDGTVIRPAYLSGDKTVTLTATISKNGTSDTKSFTLTVKTQTETDTEAVSVAKTALAVGYAGSDSSSSVTQNLSLISTGADGTTVTWSSSDLTYLATNGDVTRPAYLVGDQTITLTATITKGGSTDTKTFTVTITALGETDAEAVSVAKAALTVGYGAGDSAANVTQGLTLPTTGSDGTSISWSSSDTMFVANDGTVTNPTYVQGPQVVTLTATITRGGASDTQVYTLTLPANTETDAEAVSLAKAALNVVYTGADSATGVTQALGLPTSGLDGTTVSWSSSNPAVVAADGTVNSPAYLTGDVTVTLTATIDKNGVTDTKTFTVTVTKLAETDAEAVSVAKAAVAVGYSGADTSAAITQNVTLNTSGLDGTTVAWSSSNPAVVAADGTVTRPVYLTGDQTVTLTATISRGGATDTQSFTVTVVKQAETDAEAVASAKAVLAVGYHRGDTAGSVMYDLTLPTTSVDGTMVSWMSSDPVVVMANGTINRPDWSSGNANVVLTATISKNGVTDTQTFAVTVEAITESDALADAQGLLDVNYASGDSAMGVTQSLTLPTTGAHGTTVTWSSSDAALVDAAGLVHRPAYLSGDQLVELTATIDKNGTTVTKTFLMRVVRLAETDGEAVLNAKMALDLGYTAGDTAVGVTQMLTLPSTGLDTTNISWSSDKPAVIDATTGAVTRPAYNAEDEVVVLTATIQRGGNSVTKQFVLKVLKNIETDAQAVASAKAVLEPGFAMNDSATMVTQNITLSAVGVDGTDVAWSSSNPAVVSSMGVVTRPLPGAGDATITLTATITKNGTTDTKTFTVIVLQQQQTALNPSQISVFNHPNGTPDSVQVTNVQAGDVIKVYSAATGGVLLGQTTATGSTAVVTIAELGSAAGTVYVTITSSGLLESNRVAKVYASDIASPYMITNGTLMKVSGGLKATVTVAPTLGALPVGGSKYVLFELMKGITPVSISTVLYNGQSAVDMSMLFSVTGSDYTVKVYIVDSMDGTFTNIGNSLADAVTLTVAPAIQP</sequence>
<feature type="domain" description="Atrophied bacterial Ig" evidence="2">
    <location>
        <begin position="328"/>
        <end position="415"/>
    </location>
</feature>
<feature type="domain" description="Atrophied bacterial Ig" evidence="2">
    <location>
        <begin position="1574"/>
        <end position="1660"/>
    </location>
</feature>
<feature type="domain" description="Atrophied bacterial Ig" evidence="2">
    <location>
        <begin position="998"/>
        <end position="1085"/>
    </location>
</feature>
<feature type="domain" description="Atrophied bacterial Ig" evidence="2">
    <location>
        <begin position="902"/>
        <end position="989"/>
    </location>
</feature>
<keyword evidence="4" id="KW-1185">Reference proteome</keyword>
<feature type="domain" description="Atrophied bacterial Ig" evidence="2">
    <location>
        <begin position="1478"/>
        <end position="1562"/>
    </location>
</feature>
<evidence type="ECO:0000313" key="3">
    <source>
        <dbReference type="EMBL" id="PWK10219.1"/>
    </source>
</evidence>
<feature type="domain" description="Atrophied bacterial Ig" evidence="2">
    <location>
        <begin position="1094"/>
        <end position="1180"/>
    </location>
</feature>
<organism evidence="3 4">
    <name type="scientific">Tumebacillus permanentifrigoris</name>
    <dbReference type="NCBI Taxonomy" id="378543"/>
    <lineage>
        <taxon>Bacteria</taxon>
        <taxon>Bacillati</taxon>
        <taxon>Bacillota</taxon>
        <taxon>Bacilli</taxon>
        <taxon>Bacillales</taxon>
        <taxon>Alicyclobacillaceae</taxon>
        <taxon>Tumebacillus</taxon>
    </lineage>
</organism>
<name>A0A316DT80_9BACL</name>
<comment type="caution">
    <text evidence="3">The sequence shown here is derived from an EMBL/GenBank/DDBJ whole genome shotgun (WGS) entry which is preliminary data.</text>
</comment>
<feature type="domain" description="Atrophied bacterial Ig" evidence="2">
    <location>
        <begin position="424"/>
        <end position="512"/>
    </location>
</feature>
<dbReference type="InterPro" id="IPR046780">
    <property type="entry name" value="aBig_2"/>
</dbReference>
<gene>
    <name evidence="3" type="ORF">C7459_11240</name>
</gene>
<dbReference type="RefSeq" id="WP_109689955.1">
    <property type="nucleotide sequence ID" value="NZ_QGGL01000012.1"/>
</dbReference>
<evidence type="ECO:0000313" key="4">
    <source>
        <dbReference type="Proteomes" id="UP000245634"/>
    </source>
</evidence>
<proteinExistence type="predicted"/>
<dbReference type="Proteomes" id="UP000245634">
    <property type="component" value="Unassembled WGS sequence"/>
</dbReference>
<keyword evidence="1" id="KW-0732">Signal</keyword>
<feature type="domain" description="Atrophied bacterial Ig" evidence="2">
    <location>
        <begin position="138"/>
        <end position="224"/>
    </location>
</feature>
<feature type="domain" description="Atrophied bacterial Ig" evidence="2">
    <location>
        <begin position="1669"/>
        <end position="1757"/>
    </location>
</feature>
<feature type="chain" id="PRO_5016255573" description="Atrophied bacterial Ig domain-containing protein" evidence="1">
    <location>
        <begin position="33"/>
        <end position="1961"/>
    </location>
</feature>
<feature type="domain" description="Atrophied bacterial Ig" evidence="2">
    <location>
        <begin position="614"/>
        <end position="701"/>
    </location>
</feature>
<dbReference type="Pfam" id="PF20578">
    <property type="entry name" value="aBig_2"/>
    <property type="match status" value="17"/>
</dbReference>
<feature type="domain" description="Atrophied bacterial Ig" evidence="2">
    <location>
        <begin position="1286"/>
        <end position="1374"/>
    </location>
</feature>